<dbReference type="STRING" id="337451.A0A443P6Z0"/>
<protein>
    <submittedName>
        <fullName evidence="2">Putative PEX11-3 protein</fullName>
    </submittedName>
</protein>
<evidence type="ECO:0000256" key="1">
    <source>
        <dbReference type="SAM" id="MobiDB-lite"/>
    </source>
</evidence>
<feature type="region of interest" description="Disordered" evidence="1">
    <location>
        <begin position="54"/>
        <end position="111"/>
    </location>
</feature>
<feature type="compositionally biased region" description="Polar residues" evidence="1">
    <location>
        <begin position="54"/>
        <end position="65"/>
    </location>
</feature>
<sequence length="111" mass="11848">MDFNFKAISTPLLKPFKDRNFLTHLESYLTKCDGVNKLLKISHYATKIALSSTPKLPLSTPISNPSNPPFASPIRPSTSANSSRTLTPSVPTTPSPSSLTAAKASTISSNS</sequence>
<evidence type="ECO:0000313" key="3">
    <source>
        <dbReference type="Proteomes" id="UP000283530"/>
    </source>
</evidence>
<proteinExistence type="predicted"/>
<dbReference type="EMBL" id="QPKB01000006">
    <property type="protein sequence ID" value="RWR86530.1"/>
    <property type="molecule type" value="Genomic_DNA"/>
</dbReference>
<dbReference type="Proteomes" id="UP000283530">
    <property type="component" value="Unassembled WGS sequence"/>
</dbReference>
<reference evidence="2 3" key="1">
    <citation type="journal article" date="2019" name="Nat. Plants">
        <title>Stout camphor tree genome fills gaps in understanding of flowering plant genome evolution.</title>
        <authorList>
            <person name="Chaw S.M."/>
            <person name="Liu Y.C."/>
            <person name="Wu Y.W."/>
            <person name="Wang H.Y."/>
            <person name="Lin C.I."/>
            <person name="Wu C.S."/>
            <person name="Ke H.M."/>
            <person name="Chang L.Y."/>
            <person name="Hsu C.Y."/>
            <person name="Yang H.T."/>
            <person name="Sudianto E."/>
            <person name="Hsu M.H."/>
            <person name="Wu K.P."/>
            <person name="Wang L.N."/>
            <person name="Leebens-Mack J.H."/>
            <person name="Tsai I.J."/>
        </authorList>
    </citation>
    <scope>NUCLEOTIDE SEQUENCE [LARGE SCALE GENOMIC DNA]</scope>
    <source>
        <strain evidence="3">cv. Chaw 1501</strain>
        <tissue evidence="2">Young leaves</tissue>
    </source>
</reference>
<dbReference type="OrthoDB" id="10517851at2759"/>
<accession>A0A443P6Z0</accession>
<comment type="caution">
    <text evidence="2">The sequence shown here is derived from an EMBL/GenBank/DDBJ whole genome shotgun (WGS) entry which is preliminary data.</text>
</comment>
<organism evidence="2 3">
    <name type="scientific">Cinnamomum micranthum f. kanehirae</name>
    <dbReference type="NCBI Taxonomy" id="337451"/>
    <lineage>
        <taxon>Eukaryota</taxon>
        <taxon>Viridiplantae</taxon>
        <taxon>Streptophyta</taxon>
        <taxon>Embryophyta</taxon>
        <taxon>Tracheophyta</taxon>
        <taxon>Spermatophyta</taxon>
        <taxon>Magnoliopsida</taxon>
        <taxon>Magnoliidae</taxon>
        <taxon>Laurales</taxon>
        <taxon>Lauraceae</taxon>
        <taxon>Cinnamomum</taxon>
    </lineage>
</organism>
<keyword evidence="3" id="KW-1185">Reference proteome</keyword>
<feature type="compositionally biased region" description="Low complexity" evidence="1">
    <location>
        <begin position="82"/>
        <end position="111"/>
    </location>
</feature>
<name>A0A443P6Z0_9MAGN</name>
<gene>
    <name evidence="2" type="ORF">CKAN_01543100</name>
</gene>
<evidence type="ECO:0000313" key="2">
    <source>
        <dbReference type="EMBL" id="RWR86530.1"/>
    </source>
</evidence>
<dbReference type="AlphaFoldDB" id="A0A443P6Z0"/>